<organism evidence="2 3">
    <name type="scientific">Diploscapter pachys</name>
    <dbReference type="NCBI Taxonomy" id="2018661"/>
    <lineage>
        <taxon>Eukaryota</taxon>
        <taxon>Metazoa</taxon>
        <taxon>Ecdysozoa</taxon>
        <taxon>Nematoda</taxon>
        <taxon>Chromadorea</taxon>
        <taxon>Rhabditida</taxon>
        <taxon>Rhabditina</taxon>
        <taxon>Rhabditomorpha</taxon>
        <taxon>Rhabditoidea</taxon>
        <taxon>Rhabditidae</taxon>
        <taxon>Diploscapter</taxon>
    </lineage>
</organism>
<name>A0A2A2KLF8_9BILA</name>
<evidence type="ECO:0000313" key="3">
    <source>
        <dbReference type="Proteomes" id="UP000218231"/>
    </source>
</evidence>
<proteinExistence type="predicted"/>
<accession>A0A2A2KLF8</accession>
<dbReference type="AlphaFoldDB" id="A0A2A2KLF8"/>
<comment type="caution">
    <text evidence="2">The sequence shown here is derived from an EMBL/GenBank/DDBJ whole genome shotgun (WGS) entry which is preliminary data.</text>
</comment>
<gene>
    <name evidence="2" type="ORF">WR25_14120</name>
</gene>
<sequence>MTEGKVRVSPCHEGPAVRPSAIGSSGVTSPGRGGIMRCPECVFHLARHRRMQPQAMDTPLVRIEHFELPARRVIHALADVRHMPRQHRRKAAQRIDVALGFAKPRIDQLGRIFQFSAGIRVPRAAVDRHQ</sequence>
<evidence type="ECO:0000256" key="1">
    <source>
        <dbReference type="SAM" id="MobiDB-lite"/>
    </source>
</evidence>
<keyword evidence="3" id="KW-1185">Reference proteome</keyword>
<dbReference type="EMBL" id="LIAE01008266">
    <property type="protein sequence ID" value="PAV74856.1"/>
    <property type="molecule type" value="Genomic_DNA"/>
</dbReference>
<protein>
    <submittedName>
        <fullName evidence="2">Uncharacterized protein</fullName>
    </submittedName>
</protein>
<evidence type="ECO:0000313" key="2">
    <source>
        <dbReference type="EMBL" id="PAV74856.1"/>
    </source>
</evidence>
<reference evidence="2 3" key="1">
    <citation type="journal article" date="2017" name="Curr. Biol.">
        <title>Genome architecture and evolution of a unichromosomal asexual nematode.</title>
        <authorList>
            <person name="Fradin H."/>
            <person name="Zegar C."/>
            <person name="Gutwein M."/>
            <person name="Lucas J."/>
            <person name="Kovtun M."/>
            <person name="Corcoran D."/>
            <person name="Baugh L.R."/>
            <person name="Kiontke K."/>
            <person name="Gunsalus K."/>
            <person name="Fitch D.H."/>
            <person name="Piano F."/>
        </authorList>
    </citation>
    <scope>NUCLEOTIDE SEQUENCE [LARGE SCALE GENOMIC DNA]</scope>
    <source>
        <strain evidence="2">PF1309</strain>
    </source>
</reference>
<dbReference type="Proteomes" id="UP000218231">
    <property type="component" value="Unassembled WGS sequence"/>
</dbReference>
<feature type="region of interest" description="Disordered" evidence="1">
    <location>
        <begin position="1"/>
        <end position="31"/>
    </location>
</feature>